<name>A0A4R6AC86_9RHOB</name>
<dbReference type="Pfam" id="PF06114">
    <property type="entry name" value="Peptidase_M78"/>
    <property type="match status" value="1"/>
</dbReference>
<dbReference type="SUPFAM" id="SSF47413">
    <property type="entry name" value="lambda repressor-like DNA-binding domains"/>
    <property type="match status" value="1"/>
</dbReference>
<dbReference type="Gene3D" id="1.10.10.2910">
    <property type="match status" value="1"/>
</dbReference>
<evidence type="ECO:0000313" key="2">
    <source>
        <dbReference type="EMBL" id="TDL81430.1"/>
    </source>
</evidence>
<proteinExistence type="predicted"/>
<dbReference type="Gene3D" id="1.10.260.40">
    <property type="entry name" value="lambda repressor-like DNA-binding domains"/>
    <property type="match status" value="1"/>
</dbReference>
<dbReference type="AlphaFoldDB" id="A0A4R6AC86"/>
<evidence type="ECO:0000259" key="1">
    <source>
        <dbReference type="Pfam" id="PF06114"/>
    </source>
</evidence>
<keyword evidence="3" id="KW-1185">Reference proteome</keyword>
<dbReference type="Proteomes" id="UP000294562">
    <property type="component" value="Unassembled WGS sequence"/>
</dbReference>
<accession>A0A4R6AC86</accession>
<gene>
    <name evidence="2" type="ORF">E2L05_20235</name>
</gene>
<dbReference type="GO" id="GO:0003677">
    <property type="term" value="F:DNA binding"/>
    <property type="evidence" value="ECO:0007669"/>
    <property type="project" value="InterPro"/>
</dbReference>
<protein>
    <submittedName>
        <fullName evidence="2">ImmA/IrrE family metallo-endopeptidase</fullName>
    </submittedName>
</protein>
<feature type="domain" description="IrrE N-terminal-like" evidence="1">
    <location>
        <begin position="273"/>
        <end position="370"/>
    </location>
</feature>
<dbReference type="EMBL" id="SMZO01000105">
    <property type="protein sequence ID" value="TDL81430.1"/>
    <property type="molecule type" value="Genomic_DNA"/>
</dbReference>
<reference evidence="2 3" key="1">
    <citation type="submission" date="2019-03" db="EMBL/GenBank/DDBJ databases">
        <title>Rhodobacteraceae bacterium SM1902, a new member of the family Rhodobacteraceae isolated from Yantai.</title>
        <authorList>
            <person name="Sun Y."/>
        </authorList>
    </citation>
    <scope>NUCLEOTIDE SEQUENCE [LARGE SCALE GENOMIC DNA]</scope>
    <source>
        <strain evidence="2 3">SM1902</strain>
    </source>
</reference>
<dbReference type="OrthoDB" id="9796786at2"/>
<organism evidence="2 3">
    <name type="scientific">Meridianimarinicoccus aquatilis</name>
    <dbReference type="NCBI Taxonomy" id="2552766"/>
    <lineage>
        <taxon>Bacteria</taxon>
        <taxon>Pseudomonadati</taxon>
        <taxon>Pseudomonadota</taxon>
        <taxon>Alphaproteobacteria</taxon>
        <taxon>Rhodobacterales</taxon>
        <taxon>Paracoccaceae</taxon>
        <taxon>Meridianimarinicoccus</taxon>
    </lineage>
</organism>
<dbReference type="InterPro" id="IPR010359">
    <property type="entry name" value="IrrE_HExxH"/>
</dbReference>
<evidence type="ECO:0000313" key="3">
    <source>
        <dbReference type="Proteomes" id="UP000294562"/>
    </source>
</evidence>
<sequence>MHFENRDNCLRRRRCVEKRPSHTFGFYRYWRGGIGLMFEPNWASPPGDTISRLAAAGNVPIYELAERIGFEEDVFAGIMEGRVQICSEIADALSAELGASRQFWSERYNQFVADKARITNSAPIQSLSTWGQSFPARALRELGWLPKGSRGERLSEDILRFFGCDSINGWNERYSAGIGQVAFRTSFAFEADEMATLAWLRVGETQSEDLPLANFSANQFKKRLPELKSLCALKRPDIFFPKLQQACAEYGVGLVSSKAPKGCRASGATWTNTNGNPIILVSFRYLSEDHFWFTFFHEAAHVVLHGTDHISVDGSDPSPLGASKCEDEADAFAQDILVPASLRDEMLNAIPTRLHTRKIARKAGVTPGIIVGQLQKAGVLQPHQFNELKRRYRWNGNTLIPMIS</sequence>
<comment type="caution">
    <text evidence="2">The sequence shown here is derived from an EMBL/GenBank/DDBJ whole genome shotgun (WGS) entry which is preliminary data.</text>
</comment>
<dbReference type="InterPro" id="IPR010982">
    <property type="entry name" value="Lambda_DNA-bd_dom_sf"/>
</dbReference>